<evidence type="ECO:0000313" key="2">
    <source>
        <dbReference type="EMBL" id="RNA09388.1"/>
    </source>
</evidence>
<feature type="transmembrane region" description="Helical" evidence="1">
    <location>
        <begin position="199"/>
        <end position="219"/>
    </location>
</feature>
<accession>A0A3M7QEK2</accession>
<organism evidence="2 3">
    <name type="scientific">Brachionus plicatilis</name>
    <name type="common">Marine rotifer</name>
    <name type="synonym">Brachionus muelleri</name>
    <dbReference type="NCBI Taxonomy" id="10195"/>
    <lineage>
        <taxon>Eukaryota</taxon>
        <taxon>Metazoa</taxon>
        <taxon>Spiralia</taxon>
        <taxon>Gnathifera</taxon>
        <taxon>Rotifera</taxon>
        <taxon>Eurotatoria</taxon>
        <taxon>Monogononta</taxon>
        <taxon>Pseudotrocha</taxon>
        <taxon>Ploima</taxon>
        <taxon>Brachionidae</taxon>
        <taxon>Brachionus</taxon>
    </lineage>
</organism>
<sequence length="247" mass="27649">MSSRPKIKFFSQCANKNWTQQAGPLPKDYRLAKTSDDRHPHFLHQLFLQTLCSVHNCDLINKIRSILNFSFGWYPKDIMSLRTNALAAISASAASNFPGLNLSKLLVKGEQSLGLGLSRVIQLQLGLVRIHLHIHIGMGAVNAFHFFYFLPIELGQLWQTGGLNSLFGKLNAIHTALHFVSEFCEHLHMALNRMNNKNTFFIINFLTIIWDGMSIFVSLTEKFCSVATLASAGATCCISFNFSKLSA</sequence>
<keyword evidence="3" id="KW-1185">Reference proteome</keyword>
<dbReference type="AlphaFoldDB" id="A0A3M7QEK2"/>
<gene>
    <name evidence="2" type="ORF">BpHYR1_003562</name>
</gene>
<evidence type="ECO:0000256" key="1">
    <source>
        <dbReference type="SAM" id="Phobius"/>
    </source>
</evidence>
<keyword evidence="1" id="KW-0812">Transmembrane</keyword>
<evidence type="ECO:0000313" key="3">
    <source>
        <dbReference type="Proteomes" id="UP000276133"/>
    </source>
</evidence>
<comment type="caution">
    <text evidence="2">The sequence shown here is derived from an EMBL/GenBank/DDBJ whole genome shotgun (WGS) entry which is preliminary data.</text>
</comment>
<reference evidence="2 3" key="1">
    <citation type="journal article" date="2018" name="Sci. Rep.">
        <title>Genomic signatures of local adaptation to the degree of environmental predictability in rotifers.</title>
        <authorList>
            <person name="Franch-Gras L."/>
            <person name="Hahn C."/>
            <person name="Garcia-Roger E.M."/>
            <person name="Carmona M.J."/>
            <person name="Serra M."/>
            <person name="Gomez A."/>
        </authorList>
    </citation>
    <scope>NUCLEOTIDE SEQUENCE [LARGE SCALE GENOMIC DNA]</scope>
    <source>
        <strain evidence="2">HYR1</strain>
    </source>
</reference>
<keyword evidence="1" id="KW-1133">Transmembrane helix</keyword>
<keyword evidence="1" id="KW-0472">Membrane</keyword>
<dbReference type="Proteomes" id="UP000276133">
    <property type="component" value="Unassembled WGS sequence"/>
</dbReference>
<dbReference type="EMBL" id="REGN01006472">
    <property type="protein sequence ID" value="RNA09388.1"/>
    <property type="molecule type" value="Genomic_DNA"/>
</dbReference>
<protein>
    <submittedName>
        <fullName evidence="2">Uncharacterized protein</fullName>
    </submittedName>
</protein>
<name>A0A3M7QEK2_BRAPC</name>
<proteinExistence type="predicted"/>